<evidence type="ECO:0000313" key="1">
    <source>
        <dbReference type="EMBL" id="CAF5136964.1"/>
    </source>
</evidence>
<dbReference type="Proteomes" id="UP000676336">
    <property type="component" value="Unassembled WGS sequence"/>
</dbReference>
<dbReference type="EMBL" id="CAJOBH010250431">
    <property type="protein sequence ID" value="CAF5136964.1"/>
    <property type="molecule type" value="Genomic_DNA"/>
</dbReference>
<name>A0A8S3JF82_9BILA</name>
<sequence>FNSLLPPPPPPSIIYQAPINIYPQYPPWIPVALLYANETGNTVLNVMWNRFLNNKRVGLRINPVQNILGDIANNSFIGHENGALLIVGNKSNWNEDVYLRNVTLRILFNNFTNNNGKNFIVSLDLNELSPYQTILFMYNRLMNNNITSKTNQFLNARSRMPGILTVGSSHIRITRNIFGNKQSQFDIVSQLTNSSAVIRADMNFFTSIYPPPVSMEKVPLNPYERNQHLQVLS</sequence>
<feature type="non-terminal residue" evidence="3">
    <location>
        <position position="1"/>
    </location>
</feature>
<evidence type="ECO:0000313" key="2">
    <source>
        <dbReference type="EMBL" id="CAF5210724.1"/>
    </source>
</evidence>
<dbReference type="EMBL" id="CAJOBJ010352989">
    <property type="protein sequence ID" value="CAF5210724.1"/>
    <property type="molecule type" value="Genomic_DNA"/>
</dbReference>
<dbReference type="Proteomes" id="UP000681720">
    <property type="component" value="Unassembled WGS sequence"/>
</dbReference>
<comment type="caution">
    <text evidence="3">The sequence shown here is derived from an EMBL/GenBank/DDBJ whole genome shotgun (WGS) entry which is preliminary data.</text>
</comment>
<protein>
    <submittedName>
        <fullName evidence="3">Uncharacterized protein</fullName>
    </submittedName>
</protein>
<proteinExistence type="predicted"/>
<gene>
    <name evidence="1" type="ORF">BYL167_LOCUS69492</name>
    <name evidence="2" type="ORF">GIL414_LOCUS79704</name>
    <name evidence="3" type="ORF">SMN809_LOCUS80418</name>
</gene>
<dbReference type="AlphaFoldDB" id="A0A8S3JF82"/>
<dbReference type="Proteomes" id="UP000681967">
    <property type="component" value="Unassembled WGS sequence"/>
</dbReference>
<accession>A0A8S3JF82</accession>
<reference evidence="3" key="1">
    <citation type="submission" date="2021-02" db="EMBL/GenBank/DDBJ databases">
        <authorList>
            <person name="Nowell W R."/>
        </authorList>
    </citation>
    <scope>NUCLEOTIDE SEQUENCE</scope>
</reference>
<evidence type="ECO:0000313" key="3">
    <source>
        <dbReference type="EMBL" id="CAF5217309.1"/>
    </source>
</evidence>
<organism evidence="3 4">
    <name type="scientific">Rotaria magnacalcarata</name>
    <dbReference type="NCBI Taxonomy" id="392030"/>
    <lineage>
        <taxon>Eukaryota</taxon>
        <taxon>Metazoa</taxon>
        <taxon>Spiralia</taxon>
        <taxon>Gnathifera</taxon>
        <taxon>Rotifera</taxon>
        <taxon>Eurotatoria</taxon>
        <taxon>Bdelloidea</taxon>
        <taxon>Philodinida</taxon>
        <taxon>Philodinidae</taxon>
        <taxon>Rotaria</taxon>
    </lineage>
</organism>
<evidence type="ECO:0000313" key="4">
    <source>
        <dbReference type="Proteomes" id="UP000676336"/>
    </source>
</evidence>
<dbReference type="EMBL" id="CAJOBI010345265">
    <property type="protein sequence ID" value="CAF5217309.1"/>
    <property type="molecule type" value="Genomic_DNA"/>
</dbReference>